<organism evidence="4">
    <name type="scientific">uncultured Thermomicrobiales bacterium</name>
    <dbReference type="NCBI Taxonomy" id="1645740"/>
    <lineage>
        <taxon>Bacteria</taxon>
        <taxon>Pseudomonadati</taxon>
        <taxon>Thermomicrobiota</taxon>
        <taxon>Thermomicrobia</taxon>
        <taxon>Thermomicrobiales</taxon>
        <taxon>environmental samples</taxon>
    </lineage>
</organism>
<evidence type="ECO:0000256" key="2">
    <source>
        <dbReference type="ARBA" id="ARBA00022801"/>
    </source>
</evidence>
<dbReference type="InterPro" id="IPR003140">
    <property type="entry name" value="PLipase/COase/thioEstase"/>
</dbReference>
<protein>
    <recommendedName>
        <fullName evidence="3">Phospholipase/carboxylesterase/thioesterase domain-containing protein</fullName>
    </recommendedName>
</protein>
<keyword evidence="2" id="KW-0378">Hydrolase</keyword>
<dbReference type="InterPro" id="IPR029058">
    <property type="entry name" value="AB_hydrolase_fold"/>
</dbReference>
<dbReference type="SUPFAM" id="SSF53474">
    <property type="entry name" value="alpha/beta-Hydrolases"/>
    <property type="match status" value="1"/>
</dbReference>
<gene>
    <name evidence="4" type="ORF">AVDCRST_MAG87-2038</name>
</gene>
<dbReference type="EMBL" id="CADCWJ010000464">
    <property type="protein sequence ID" value="CAA9566972.1"/>
    <property type="molecule type" value="Genomic_DNA"/>
</dbReference>
<accession>A0A6J4V7Z4</accession>
<dbReference type="AlphaFoldDB" id="A0A6J4V7Z4"/>
<dbReference type="Pfam" id="PF02230">
    <property type="entry name" value="Abhydrolase_2"/>
    <property type="match status" value="1"/>
</dbReference>
<sequence>MSEPRPHPHQGERLIESGAPLDGAAAVGILIHGRGSSGSEIIRLAAHLSPEGTNGRIAWLAPQAAGNQWYPHRFLEPVERNEPFLSSALRVIDDLVDSAHAAGVPANQVVIGGFSQGACLGLEYAARGSRPVGGVIAFAGALIGAPDDARAPLPDLSGVPVFIGCGDMDAHIDIALAEGSAQTFRDAGAEVDFRRYGGLHHTIVEDELAAAKALMSRVVSASHPVP</sequence>
<feature type="domain" description="Phospholipase/carboxylesterase/thioesterase" evidence="3">
    <location>
        <begin position="23"/>
        <end position="214"/>
    </location>
</feature>
<reference evidence="4" key="1">
    <citation type="submission" date="2020-02" db="EMBL/GenBank/DDBJ databases">
        <authorList>
            <person name="Meier V. D."/>
        </authorList>
    </citation>
    <scope>NUCLEOTIDE SEQUENCE</scope>
    <source>
        <strain evidence="4">AVDCRST_MAG87</strain>
    </source>
</reference>
<name>A0A6J4V7Z4_9BACT</name>
<proteinExistence type="inferred from homology"/>
<dbReference type="Gene3D" id="3.40.50.1820">
    <property type="entry name" value="alpha/beta hydrolase"/>
    <property type="match status" value="1"/>
</dbReference>
<evidence type="ECO:0000256" key="1">
    <source>
        <dbReference type="ARBA" id="ARBA00006499"/>
    </source>
</evidence>
<dbReference type="GO" id="GO:0016787">
    <property type="term" value="F:hydrolase activity"/>
    <property type="evidence" value="ECO:0007669"/>
    <property type="project" value="UniProtKB-KW"/>
</dbReference>
<dbReference type="PANTHER" id="PTHR10655:SF17">
    <property type="entry name" value="LYSOPHOSPHOLIPASE-LIKE PROTEIN 1"/>
    <property type="match status" value="1"/>
</dbReference>
<evidence type="ECO:0000313" key="4">
    <source>
        <dbReference type="EMBL" id="CAA9566972.1"/>
    </source>
</evidence>
<evidence type="ECO:0000259" key="3">
    <source>
        <dbReference type="Pfam" id="PF02230"/>
    </source>
</evidence>
<comment type="similarity">
    <text evidence="1">Belongs to the AB hydrolase superfamily. AB hydrolase 2 family.</text>
</comment>
<dbReference type="PANTHER" id="PTHR10655">
    <property type="entry name" value="LYSOPHOSPHOLIPASE-RELATED"/>
    <property type="match status" value="1"/>
</dbReference>
<dbReference type="InterPro" id="IPR050565">
    <property type="entry name" value="LYPA1-2/EST-like"/>
</dbReference>